<evidence type="ECO:0000256" key="12">
    <source>
        <dbReference type="ARBA" id="ARBA00033354"/>
    </source>
</evidence>
<comment type="subunit">
    <text evidence="3">Homotrimer.</text>
</comment>
<evidence type="ECO:0000313" key="17">
    <source>
        <dbReference type="EMBL" id="ATF24925.1"/>
    </source>
</evidence>
<comment type="catalytic activity">
    <reaction evidence="13 15">
        <text>2 cob(II)yrinate a,c diamide + reduced [electron-transfer flavoprotein] + 2 ATP = 2 adenosylcob(III)yrinate a,c-diamide + 2 triphosphate + oxidized [electron-transfer flavoprotein] + 3 H(+)</text>
        <dbReference type="Rhea" id="RHEA:11528"/>
        <dbReference type="Rhea" id="RHEA-COMP:10685"/>
        <dbReference type="Rhea" id="RHEA-COMP:10686"/>
        <dbReference type="ChEBI" id="CHEBI:15378"/>
        <dbReference type="ChEBI" id="CHEBI:18036"/>
        <dbReference type="ChEBI" id="CHEBI:30616"/>
        <dbReference type="ChEBI" id="CHEBI:57692"/>
        <dbReference type="ChEBI" id="CHEBI:58307"/>
        <dbReference type="ChEBI" id="CHEBI:58503"/>
        <dbReference type="ChEBI" id="CHEBI:58537"/>
        <dbReference type="EC" id="2.5.1.17"/>
    </reaction>
</comment>
<evidence type="ECO:0000256" key="1">
    <source>
        <dbReference type="ARBA" id="ARBA00005121"/>
    </source>
</evidence>
<dbReference type="GO" id="GO:0005524">
    <property type="term" value="F:ATP binding"/>
    <property type="evidence" value="ECO:0007669"/>
    <property type="project" value="UniProtKB-UniRule"/>
</dbReference>
<comment type="catalytic activity">
    <reaction evidence="14 15">
        <text>2 cob(II)alamin + reduced [electron-transfer flavoprotein] + 2 ATP = 2 adenosylcob(III)alamin + 2 triphosphate + oxidized [electron-transfer flavoprotein] + 3 H(+)</text>
        <dbReference type="Rhea" id="RHEA:28671"/>
        <dbReference type="Rhea" id="RHEA-COMP:10685"/>
        <dbReference type="Rhea" id="RHEA-COMP:10686"/>
        <dbReference type="ChEBI" id="CHEBI:15378"/>
        <dbReference type="ChEBI" id="CHEBI:16304"/>
        <dbReference type="ChEBI" id="CHEBI:18036"/>
        <dbReference type="ChEBI" id="CHEBI:18408"/>
        <dbReference type="ChEBI" id="CHEBI:30616"/>
        <dbReference type="ChEBI" id="CHEBI:57692"/>
        <dbReference type="ChEBI" id="CHEBI:58307"/>
        <dbReference type="EC" id="2.5.1.17"/>
    </reaction>
</comment>
<sequence length="187" mass="21009">MKLYTKTGDAGQTKLVGGTSVAKSSERVASYGTIDELNAWLGYTLIQLNPLHADICYDIETIQQLLFDCGTDLATPAGHRAYRLSEKDVIWLEGRIDVYADEPPMIEHFIIPGGTRDAALLHVARTTTRRAERHVVALLQEEEINGAALRFLNRLSDYFYAVARAVNTRQGQTDVFYQNSDKVFHNF</sequence>
<dbReference type="NCBIfam" id="TIGR00636">
    <property type="entry name" value="PduO_Nterm"/>
    <property type="match status" value="1"/>
</dbReference>
<dbReference type="PANTHER" id="PTHR12213:SF0">
    <property type="entry name" value="CORRINOID ADENOSYLTRANSFERASE MMAB"/>
    <property type="match status" value="1"/>
</dbReference>
<dbReference type="PANTHER" id="PTHR12213">
    <property type="entry name" value="CORRINOID ADENOSYLTRANSFERASE"/>
    <property type="match status" value="1"/>
</dbReference>
<accession>A0A1D2KHX5</accession>
<evidence type="ECO:0000259" key="16">
    <source>
        <dbReference type="Pfam" id="PF01923"/>
    </source>
</evidence>
<evidence type="ECO:0000313" key="18">
    <source>
        <dbReference type="EMBL" id="SPP28179.1"/>
    </source>
</evidence>
<keyword evidence="19" id="KW-1185">Reference proteome</keyword>
<evidence type="ECO:0000256" key="2">
    <source>
        <dbReference type="ARBA" id="ARBA00007487"/>
    </source>
</evidence>
<comment type="pathway">
    <text evidence="1 15">Cofactor biosynthesis; adenosylcobalamin biosynthesis; adenosylcobalamin from cob(II)yrinate a,c-diamide: step 2/7.</text>
</comment>
<dbReference type="EC" id="2.5.1.17" evidence="4 15"/>
<keyword evidence="8 15" id="KW-0547">Nucleotide-binding</keyword>
<dbReference type="EMBL" id="CP023483">
    <property type="protein sequence ID" value="ATF24925.1"/>
    <property type="molecule type" value="Genomic_DNA"/>
</dbReference>
<feature type="domain" description="Cobalamin adenosyltransferase-like" evidence="16">
    <location>
        <begin position="3"/>
        <end position="165"/>
    </location>
</feature>
<dbReference type="Gene3D" id="1.20.1200.10">
    <property type="entry name" value="Cobalamin adenosyltransferase-like"/>
    <property type="match status" value="1"/>
</dbReference>
<dbReference type="STRING" id="2756.BFR44_03105"/>
<dbReference type="InterPro" id="IPR016030">
    <property type="entry name" value="CblAdoTrfase-like"/>
</dbReference>
<evidence type="ECO:0000256" key="7">
    <source>
        <dbReference type="ARBA" id="ARBA00022679"/>
    </source>
</evidence>
<evidence type="ECO:0000256" key="14">
    <source>
        <dbReference type="ARBA" id="ARBA00048692"/>
    </source>
</evidence>
<dbReference type="FunFam" id="1.20.1200.10:FF:000001">
    <property type="entry name" value="Cob(I)yrinic acid a,c-diamide adenosyltransferase"/>
    <property type="match status" value="1"/>
</dbReference>
<dbReference type="GO" id="GO:0009236">
    <property type="term" value="P:cobalamin biosynthetic process"/>
    <property type="evidence" value="ECO:0007669"/>
    <property type="project" value="UniProtKB-UniRule"/>
</dbReference>
<evidence type="ECO:0000256" key="10">
    <source>
        <dbReference type="ARBA" id="ARBA00031529"/>
    </source>
</evidence>
<evidence type="ECO:0000256" key="5">
    <source>
        <dbReference type="ARBA" id="ARBA00020963"/>
    </source>
</evidence>
<reference evidence="20" key="3">
    <citation type="submission" date="2018-04" db="EMBL/GenBank/DDBJ databases">
        <authorList>
            <person name="Illikoud N."/>
        </authorList>
    </citation>
    <scope>NUCLEOTIDE SEQUENCE [LARGE SCALE GENOMIC DNA]</scope>
</reference>
<dbReference type="Proteomes" id="UP000243591">
    <property type="component" value="Chromosome"/>
</dbReference>
<name>A0A1D2KHX5_BROTH</name>
<dbReference type="UniPathway" id="UPA00148">
    <property type="reaction ID" value="UER00233"/>
</dbReference>
<dbReference type="KEGG" id="bths:CNY62_00235"/>
<organism evidence="17 19">
    <name type="scientific">Brochothrix thermosphacta</name>
    <name type="common">Microbacterium thermosphactum</name>
    <dbReference type="NCBI Taxonomy" id="2756"/>
    <lineage>
        <taxon>Bacteria</taxon>
        <taxon>Bacillati</taxon>
        <taxon>Bacillota</taxon>
        <taxon>Bacilli</taxon>
        <taxon>Bacillales</taxon>
        <taxon>Listeriaceae</taxon>
        <taxon>Brochothrix</taxon>
    </lineage>
</organism>
<evidence type="ECO:0000313" key="19">
    <source>
        <dbReference type="Proteomes" id="UP000243591"/>
    </source>
</evidence>
<evidence type="ECO:0000256" key="8">
    <source>
        <dbReference type="ARBA" id="ARBA00022741"/>
    </source>
</evidence>
<evidence type="ECO:0000256" key="4">
    <source>
        <dbReference type="ARBA" id="ARBA00012454"/>
    </source>
</evidence>
<comment type="similarity">
    <text evidence="2 15">Belongs to the Cob(I)alamin adenosyltransferase family.</text>
</comment>
<dbReference type="Pfam" id="PF01923">
    <property type="entry name" value="Cob_adeno_trans"/>
    <property type="match status" value="1"/>
</dbReference>
<reference evidence="17 19" key="1">
    <citation type="submission" date="2017-09" db="EMBL/GenBank/DDBJ databases">
        <title>Complete Genome Sequences of Two Strains of the Meat Spoilage Bacterium Brochothrix thermosphacta Isolated from Ground Chicken.</title>
        <authorList>
            <person name="Paoli G.C."/>
            <person name="Wijey C."/>
            <person name="Chen C.-Y."/>
            <person name="Nguyen L."/>
            <person name="Yan X."/>
            <person name="Irwin P.L."/>
        </authorList>
    </citation>
    <scope>NUCLEOTIDE SEQUENCE [LARGE SCALE GENOMIC DNA]</scope>
    <source>
        <strain evidence="17 19">BI</strain>
    </source>
</reference>
<dbReference type="GO" id="GO:0008817">
    <property type="term" value="F:corrinoid adenosyltransferase activity"/>
    <property type="evidence" value="ECO:0007669"/>
    <property type="project" value="UniProtKB-UniRule"/>
</dbReference>
<dbReference type="SUPFAM" id="SSF89028">
    <property type="entry name" value="Cobalamin adenosyltransferase-like"/>
    <property type="match status" value="1"/>
</dbReference>
<proteinExistence type="inferred from homology"/>
<evidence type="ECO:0000256" key="9">
    <source>
        <dbReference type="ARBA" id="ARBA00022840"/>
    </source>
</evidence>
<dbReference type="OrthoDB" id="9778896at2"/>
<evidence type="ECO:0000313" key="20">
    <source>
        <dbReference type="Proteomes" id="UP000270190"/>
    </source>
</evidence>
<dbReference type="EMBL" id="OUNC01000012">
    <property type="protein sequence ID" value="SPP28179.1"/>
    <property type="molecule type" value="Genomic_DNA"/>
</dbReference>
<dbReference type="InterPro" id="IPR029499">
    <property type="entry name" value="PduO-typ"/>
</dbReference>
<evidence type="ECO:0000256" key="15">
    <source>
        <dbReference type="RuleBase" id="RU366026"/>
    </source>
</evidence>
<reference evidence="18" key="2">
    <citation type="submission" date="2018-04" db="EMBL/GenBank/DDBJ databases">
        <authorList>
            <person name="Go L.Y."/>
            <person name="Mitchell J.A."/>
        </authorList>
    </citation>
    <scope>NUCLEOTIDE SEQUENCE</scope>
    <source>
        <strain evidence="18">BSAS1 3</strain>
    </source>
</reference>
<dbReference type="InterPro" id="IPR036451">
    <property type="entry name" value="CblAdoTrfase-like_sf"/>
</dbReference>
<evidence type="ECO:0000256" key="6">
    <source>
        <dbReference type="ARBA" id="ARBA00022573"/>
    </source>
</evidence>
<keyword evidence="7 15" id="KW-0808">Transferase</keyword>
<evidence type="ECO:0000256" key="11">
    <source>
        <dbReference type="ARBA" id="ARBA00033334"/>
    </source>
</evidence>
<gene>
    <name evidence="18" type="primary">pduO</name>
    <name evidence="18" type="ORF">BTBSAS_20049</name>
    <name evidence="17" type="ORF">CNY62_00235</name>
</gene>
<dbReference type="Proteomes" id="UP000270190">
    <property type="component" value="Unassembled WGS sequence"/>
</dbReference>
<keyword evidence="6 15" id="KW-0169">Cobalamin biosynthesis</keyword>
<keyword evidence="9 15" id="KW-0067">ATP-binding</keyword>
<evidence type="ECO:0000256" key="3">
    <source>
        <dbReference type="ARBA" id="ARBA00011233"/>
    </source>
</evidence>
<protein>
    <recommendedName>
        <fullName evidence="5 15">Corrinoid adenosyltransferase</fullName>
        <ecNumber evidence="4 15">2.5.1.17</ecNumber>
    </recommendedName>
    <alternativeName>
        <fullName evidence="10 15">Cob(II)alamin adenosyltransferase</fullName>
    </alternativeName>
    <alternativeName>
        <fullName evidence="12 15">Cob(II)yrinic acid a,c-diamide adenosyltransferase</fullName>
    </alternativeName>
    <alternativeName>
        <fullName evidence="11 15">Cobinamide/cobalamin adenosyltransferase</fullName>
    </alternativeName>
</protein>
<dbReference type="GeneID" id="66536004"/>
<dbReference type="AlphaFoldDB" id="A0A1D2KHX5"/>
<evidence type="ECO:0000256" key="13">
    <source>
        <dbReference type="ARBA" id="ARBA00048555"/>
    </source>
</evidence>
<dbReference type="RefSeq" id="WP_029092039.1">
    <property type="nucleotide sequence ID" value="NZ_CBCPHX010000001.1"/>
</dbReference>